<dbReference type="Proteomes" id="UP000823388">
    <property type="component" value="Chromosome 4N"/>
</dbReference>
<keyword evidence="2" id="KW-1133">Transmembrane helix</keyword>
<gene>
    <name evidence="3" type="ORF">PVAP13_4NG029181</name>
</gene>
<feature type="region of interest" description="Disordered" evidence="1">
    <location>
        <begin position="69"/>
        <end position="95"/>
    </location>
</feature>
<keyword evidence="2" id="KW-0472">Membrane</keyword>
<evidence type="ECO:0000256" key="2">
    <source>
        <dbReference type="SAM" id="Phobius"/>
    </source>
</evidence>
<name>A0A8T0T0H9_PANVG</name>
<evidence type="ECO:0000313" key="4">
    <source>
        <dbReference type="Proteomes" id="UP000823388"/>
    </source>
</evidence>
<evidence type="ECO:0000313" key="3">
    <source>
        <dbReference type="EMBL" id="KAG2603837.1"/>
    </source>
</evidence>
<dbReference type="EMBL" id="CM029044">
    <property type="protein sequence ID" value="KAG2603837.1"/>
    <property type="molecule type" value="Genomic_DNA"/>
</dbReference>
<keyword evidence="2" id="KW-0812">Transmembrane</keyword>
<dbReference type="PANTHER" id="PTHR36480:SF10">
    <property type="entry name" value="LATE EMBRYOGENESIS ABUNDANT PROTEIN LEA-2 SUBGROUP DOMAIN-CONTAINING PROTEIN"/>
    <property type="match status" value="1"/>
</dbReference>
<reference evidence="3 4" key="1">
    <citation type="submission" date="2020-05" db="EMBL/GenBank/DDBJ databases">
        <title>WGS assembly of Panicum virgatum.</title>
        <authorList>
            <person name="Lovell J.T."/>
            <person name="Jenkins J."/>
            <person name="Shu S."/>
            <person name="Juenger T.E."/>
            <person name="Schmutz J."/>
        </authorList>
    </citation>
    <scope>NUCLEOTIDE SEQUENCE [LARGE SCALE GENOMIC DNA]</scope>
    <source>
        <strain evidence="4">cv. AP13</strain>
    </source>
</reference>
<proteinExistence type="predicted"/>
<dbReference type="AlphaFoldDB" id="A0A8T0T0H9"/>
<protein>
    <submittedName>
        <fullName evidence="3">Uncharacterized protein</fullName>
    </submittedName>
</protein>
<organism evidence="3 4">
    <name type="scientific">Panicum virgatum</name>
    <name type="common">Blackwell switchgrass</name>
    <dbReference type="NCBI Taxonomy" id="38727"/>
    <lineage>
        <taxon>Eukaryota</taxon>
        <taxon>Viridiplantae</taxon>
        <taxon>Streptophyta</taxon>
        <taxon>Embryophyta</taxon>
        <taxon>Tracheophyta</taxon>
        <taxon>Spermatophyta</taxon>
        <taxon>Magnoliopsida</taxon>
        <taxon>Liliopsida</taxon>
        <taxon>Poales</taxon>
        <taxon>Poaceae</taxon>
        <taxon>PACMAD clade</taxon>
        <taxon>Panicoideae</taxon>
        <taxon>Panicodae</taxon>
        <taxon>Paniceae</taxon>
        <taxon>Panicinae</taxon>
        <taxon>Panicum</taxon>
        <taxon>Panicum sect. Hiantes</taxon>
    </lineage>
</organism>
<comment type="caution">
    <text evidence="3">The sequence shown here is derived from an EMBL/GenBank/DDBJ whole genome shotgun (WGS) entry which is preliminary data.</text>
</comment>
<keyword evidence="4" id="KW-1185">Reference proteome</keyword>
<accession>A0A8T0T0H9</accession>
<evidence type="ECO:0000256" key="1">
    <source>
        <dbReference type="SAM" id="MobiDB-lite"/>
    </source>
</evidence>
<feature type="transmembrane region" description="Helical" evidence="2">
    <location>
        <begin position="20"/>
        <end position="40"/>
    </location>
</feature>
<dbReference type="PANTHER" id="PTHR36480">
    <property type="entry name" value="OS06G0118900 PROTEIN-RELATED"/>
    <property type="match status" value="1"/>
</dbReference>
<sequence length="300" mass="32505">MGIDVGGDEKRTRFPCLATVRYMVAAVVAVLTVVVAVKVITVDLRPEDIELSILQGHIEASTLWRQRETEISPPRLQQEQVSRRRHRPCDDGDYEIQPRLGASEDHGKINADAAGSSDSCAENRLPSTIVTYEAAAAVDLGVTLSAYNPSGRVDINCTGITLRVVDMPDLARNTTGTMEIVRFPLPRGFLVKRQSSHTVRRWMRVTDARVLSYLASTYAGRTSFAATVQVNATIASVTVVKRTGSKNVSHWCSVVTVGLDEPSTTADAVHCRAREEPPYLFGSVLQAPAPAPAPALLPAS</sequence>